<feature type="transmembrane region" description="Helical" evidence="6">
    <location>
        <begin position="174"/>
        <end position="197"/>
    </location>
</feature>
<keyword evidence="5 6" id="KW-0472">Membrane</keyword>
<keyword evidence="4 6" id="KW-1133">Transmembrane helix</keyword>
<proteinExistence type="predicted"/>
<feature type="transmembrane region" description="Helical" evidence="6">
    <location>
        <begin position="148"/>
        <end position="168"/>
    </location>
</feature>
<comment type="subcellular location">
    <subcellularLocation>
        <location evidence="1">Cell membrane</location>
        <topology evidence="1">Multi-pass membrane protein</topology>
    </subcellularLocation>
</comment>
<evidence type="ECO:0000256" key="3">
    <source>
        <dbReference type="ARBA" id="ARBA00022692"/>
    </source>
</evidence>
<dbReference type="PANTHER" id="PTHR22750">
    <property type="entry name" value="G-PROTEIN COUPLED RECEPTOR"/>
    <property type="match status" value="1"/>
</dbReference>
<evidence type="ECO:0000313" key="9">
    <source>
        <dbReference type="Proteomes" id="UP001159428"/>
    </source>
</evidence>
<dbReference type="GO" id="GO:0005886">
    <property type="term" value="C:plasma membrane"/>
    <property type="evidence" value="ECO:0007669"/>
    <property type="project" value="UniProtKB-SubCell"/>
</dbReference>
<keyword evidence="2" id="KW-1003">Cell membrane</keyword>
<evidence type="ECO:0000313" key="8">
    <source>
        <dbReference type="EMBL" id="CAH3122332.1"/>
    </source>
</evidence>
<evidence type="ECO:0000256" key="1">
    <source>
        <dbReference type="ARBA" id="ARBA00004651"/>
    </source>
</evidence>
<dbReference type="EMBL" id="CALNXJ010000019">
    <property type="protein sequence ID" value="CAH3122332.1"/>
    <property type="molecule type" value="Genomic_DNA"/>
</dbReference>
<dbReference type="Proteomes" id="UP001159428">
    <property type="component" value="Unassembled WGS sequence"/>
</dbReference>
<feature type="transmembrane region" description="Helical" evidence="6">
    <location>
        <begin position="27"/>
        <end position="53"/>
    </location>
</feature>
<dbReference type="InterPro" id="IPR017452">
    <property type="entry name" value="GPCR_Rhodpsn_7TM"/>
</dbReference>
<dbReference type="AlphaFoldDB" id="A0AAU9WQF3"/>
<dbReference type="InterPro" id="IPR000276">
    <property type="entry name" value="GPCR_Rhodpsn"/>
</dbReference>
<dbReference type="PROSITE" id="PS50262">
    <property type="entry name" value="G_PROTEIN_RECEP_F1_2"/>
    <property type="match status" value="1"/>
</dbReference>
<sequence length="309" mass="35203">MEGTFQTYCSPTSNYYYPAAKNFPKTVYIFACVVIIIFSILSTVGNIVILLALRKCQSLHPPSKALLCSLALTDLFVGLVVLPLFTADYMTVIFEIPEYYCALAITYGRTSTFIGAVSLEVITTIAIDRYLAFRLRLSYRQVMKLRRVVFILAFEWILAAIWTASWFLSVSFNMFFGAIGMFGCCFTTSLCYLRIYCGFRQHTAQIRQQTDPEPAIDLNMAQYKKTVNNMLWIYGVVILCYTPHFACLLAIFISGINESNRFALHLSAIAIYFNSFLNPILYCWKIKEIRFKIIAILLPLFNYFSAVGG</sequence>
<evidence type="ECO:0000256" key="5">
    <source>
        <dbReference type="ARBA" id="ARBA00023136"/>
    </source>
</evidence>
<reference evidence="8 9" key="1">
    <citation type="submission" date="2022-05" db="EMBL/GenBank/DDBJ databases">
        <authorList>
            <consortium name="Genoscope - CEA"/>
            <person name="William W."/>
        </authorList>
    </citation>
    <scope>NUCLEOTIDE SEQUENCE [LARGE SCALE GENOMIC DNA]</scope>
</reference>
<dbReference type="Pfam" id="PF00001">
    <property type="entry name" value="7tm_1"/>
    <property type="match status" value="1"/>
</dbReference>
<feature type="transmembrane region" description="Helical" evidence="6">
    <location>
        <begin position="65"/>
        <end position="85"/>
    </location>
</feature>
<dbReference type="Gene3D" id="1.20.1070.10">
    <property type="entry name" value="Rhodopsin 7-helix transmembrane proteins"/>
    <property type="match status" value="1"/>
</dbReference>
<dbReference type="GO" id="GO:0004930">
    <property type="term" value="F:G protein-coupled receptor activity"/>
    <property type="evidence" value="ECO:0007669"/>
    <property type="project" value="InterPro"/>
</dbReference>
<keyword evidence="3 6" id="KW-0812">Transmembrane</keyword>
<gene>
    <name evidence="8" type="ORF">PMEA_00009538</name>
</gene>
<feature type="domain" description="G-protein coupled receptors family 1 profile" evidence="7">
    <location>
        <begin position="45"/>
        <end position="282"/>
    </location>
</feature>
<evidence type="ECO:0000256" key="2">
    <source>
        <dbReference type="ARBA" id="ARBA00022475"/>
    </source>
</evidence>
<feature type="transmembrane region" description="Helical" evidence="6">
    <location>
        <begin position="262"/>
        <end position="284"/>
    </location>
</feature>
<dbReference type="PRINTS" id="PR00237">
    <property type="entry name" value="GPCRRHODOPSN"/>
</dbReference>
<organism evidence="8 9">
    <name type="scientific">Pocillopora meandrina</name>
    <dbReference type="NCBI Taxonomy" id="46732"/>
    <lineage>
        <taxon>Eukaryota</taxon>
        <taxon>Metazoa</taxon>
        <taxon>Cnidaria</taxon>
        <taxon>Anthozoa</taxon>
        <taxon>Hexacorallia</taxon>
        <taxon>Scleractinia</taxon>
        <taxon>Astrocoeniina</taxon>
        <taxon>Pocilloporidae</taxon>
        <taxon>Pocillopora</taxon>
    </lineage>
</organism>
<name>A0AAU9WQF3_9CNID</name>
<evidence type="ECO:0000259" key="7">
    <source>
        <dbReference type="PROSITE" id="PS50262"/>
    </source>
</evidence>
<feature type="transmembrane region" description="Helical" evidence="6">
    <location>
        <begin position="105"/>
        <end position="127"/>
    </location>
</feature>
<evidence type="ECO:0000256" key="4">
    <source>
        <dbReference type="ARBA" id="ARBA00022989"/>
    </source>
</evidence>
<evidence type="ECO:0000256" key="6">
    <source>
        <dbReference type="SAM" id="Phobius"/>
    </source>
</evidence>
<accession>A0AAU9WQF3</accession>
<dbReference type="SUPFAM" id="SSF81321">
    <property type="entry name" value="Family A G protein-coupled receptor-like"/>
    <property type="match status" value="1"/>
</dbReference>
<dbReference type="CDD" id="cd00637">
    <property type="entry name" value="7tm_classA_rhodopsin-like"/>
    <property type="match status" value="1"/>
</dbReference>
<feature type="transmembrane region" description="Helical" evidence="6">
    <location>
        <begin position="231"/>
        <end position="256"/>
    </location>
</feature>
<keyword evidence="9" id="KW-1185">Reference proteome</keyword>
<feature type="transmembrane region" description="Helical" evidence="6">
    <location>
        <begin position="291"/>
        <end position="308"/>
    </location>
</feature>
<comment type="caution">
    <text evidence="8">The sequence shown here is derived from an EMBL/GenBank/DDBJ whole genome shotgun (WGS) entry which is preliminary data.</text>
</comment>
<protein>
    <recommendedName>
        <fullName evidence="7">G-protein coupled receptors family 1 profile domain-containing protein</fullName>
    </recommendedName>
</protein>